<accession>A0A915KCL7</accession>
<evidence type="ECO:0000256" key="4">
    <source>
        <dbReference type="ARBA" id="ARBA00022989"/>
    </source>
</evidence>
<evidence type="ECO:0000256" key="3">
    <source>
        <dbReference type="ARBA" id="ARBA00022729"/>
    </source>
</evidence>
<evidence type="ECO:0000256" key="5">
    <source>
        <dbReference type="ARBA" id="ARBA00023136"/>
    </source>
</evidence>
<evidence type="ECO:0000256" key="1">
    <source>
        <dbReference type="ARBA" id="ARBA00004479"/>
    </source>
</evidence>
<evidence type="ECO:0000256" key="7">
    <source>
        <dbReference type="SAM" id="Phobius"/>
    </source>
</evidence>
<keyword evidence="5 7" id="KW-0472">Membrane</keyword>
<keyword evidence="8" id="KW-1185">Reference proteome</keyword>
<dbReference type="WBParaSite" id="nRc.2.0.1.t36523-RA">
    <property type="protein sequence ID" value="nRc.2.0.1.t36523-RA"/>
    <property type="gene ID" value="nRc.2.0.1.g36523"/>
</dbReference>
<dbReference type="Proteomes" id="UP000887565">
    <property type="component" value="Unplaced"/>
</dbReference>
<sequence>MYSFRSYLQRADVLFVLKAILDRAYASKRLVVGIIVALLILLYTGPYLLFGRKHNRLASSHVCLDDYLQQTYKHYLINEHIYYSFINFVRDVNVKDRKFIPFVGNGLFGLNVADSFKILYIKHRDTLSVDLPFDPIVNLNANYPYSEDSEAIVLDTFNGIVIRVTAYSVYKEGLQGTTININKHLDGKDDDYKENDRKTICEI</sequence>
<evidence type="ECO:0000313" key="8">
    <source>
        <dbReference type="Proteomes" id="UP000887565"/>
    </source>
</evidence>
<evidence type="ECO:0000256" key="6">
    <source>
        <dbReference type="ARBA" id="ARBA00023180"/>
    </source>
</evidence>
<comment type="subcellular location">
    <subcellularLocation>
        <location evidence="1">Membrane</location>
        <topology evidence="1">Single-pass type I membrane protein</topology>
    </subcellularLocation>
</comment>
<keyword evidence="3" id="KW-0732">Signal</keyword>
<evidence type="ECO:0000256" key="2">
    <source>
        <dbReference type="ARBA" id="ARBA00022692"/>
    </source>
</evidence>
<dbReference type="PANTHER" id="PTHR31386:SF2">
    <property type="entry name" value="SIMILAR TO RIKEN CDNA 2510039O18"/>
    <property type="match status" value="1"/>
</dbReference>
<dbReference type="GO" id="GO:0016020">
    <property type="term" value="C:membrane"/>
    <property type="evidence" value="ECO:0007669"/>
    <property type="project" value="UniProtKB-SubCell"/>
</dbReference>
<dbReference type="InterPro" id="IPR018795">
    <property type="entry name" value="K2013-like"/>
</dbReference>
<reference evidence="9" key="1">
    <citation type="submission" date="2022-11" db="UniProtKB">
        <authorList>
            <consortium name="WormBaseParasite"/>
        </authorList>
    </citation>
    <scope>IDENTIFICATION</scope>
</reference>
<evidence type="ECO:0000313" key="9">
    <source>
        <dbReference type="WBParaSite" id="nRc.2.0.1.t36523-RA"/>
    </source>
</evidence>
<organism evidence="8 9">
    <name type="scientific">Romanomermis culicivorax</name>
    <name type="common">Nematode worm</name>
    <dbReference type="NCBI Taxonomy" id="13658"/>
    <lineage>
        <taxon>Eukaryota</taxon>
        <taxon>Metazoa</taxon>
        <taxon>Ecdysozoa</taxon>
        <taxon>Nematoda</taxon>
        <taxon>Enoplea</taxon>
        <taxon>Dorylaimia</taxon>
        <taxon>Mermithida</taxon>
        <taxon>Mermithoidea</taxon>
        <taxon>Mermithidae</taxon>
        <taxon>Romanomermis</taxon>
    </lineage>
</organism>
<protein>
    <submittedName>
        <fullName evidence="9">Uncharacterized protein</fullName>
    </submittedName>
</protein>
<dbReference type="PANTHER" id="PTHR31386">
    <property type="entry name" value="UNCHARACTERIZED PROTEIN KIAA2013"/>
    <property type="match status" value="1"/>
</dbReference>
<keyword evidence="4 7" id="KW-1133">Transmembrane helix</keyword>
<feature type="transmembrane region" description="Helical" evidence="7">
    <location>
        <begin position="30"/>
        <end position="50"/>
    </location>
</feature>
<dbReference type="AlphaFoldDB" id="A0A915KCL7"/>
<proteinExistence type="predicted"/>
<keyword evidence="2 7" id="KW-0812">Transmembrane</keyword>
<name>A0A915KCL7_ROMCU</name>
<keyword evidence="6" id="KW-0325">Glycoprotein</keyword>